<dbReference type="Gene3D" id="3.40.640.10">
    <property type="entry name" value="Type I PLP-dependent aspartate aminotransferase-like (Major domain)"/>
    <property type="match status" value="1"/>
</dbReference>
<accession>A0A7Z2ZRS5</accession>
<comment type="cofactor">
    <cofactor evidence="1">
        <name>pyridoxal 5'-phosphate</name>
        <dbReference type="ChEBI" id="CHEBI:597326"/>
    </cofactor>
</comment>
<evidence type="ECO:0000256" key="1">
    <source>
        <dbReference type="ARBA" id="ARBA00001933"/>
    </source>
</evidence>
<organism evidence="4 5">
    <name type="scientific">Massilia forsythiae</name>
    <dbReference type="NCBI Taxonomy" id="2728020"/>
    <lineage>
        <taxon>Bacteria</taxon>
        <taxon>Pseudomonadati</taxon>
        <taxon>Pseudomonadota</taxon>
        <taxon>Betaproteobacteria</taxon>
        <taxon>Burkholderiales</taxon>
        <taxon>Oxalobacteraceae</taxon>
        <taxon>Telluria group</taxon>
        <taxon>Massilia</taxon>
    </lineage>
</organism>
<dbReference type="Proteomes" id="UP000502415">
    <property type="component" value="Chromosome"/>
</dbReference>
<dbReference type="InterPro" id="IPR015424">
    <property type="entry name" value="PyrdxlP-dep_Trfase"/>
</dbReference>
<dbReference type="Pfam" id="PF00155">
    <property type="entry name" value="Aminotran_1_2"/>
    <property type="match status" value="1"/>
</dbReference>
<keyword evidence="4" id="KW-0032">Aminotransferase</keyword>
<protein>
    <submittedName>
        <fullName evidence="4">Pyridoxal phosphate-dependent aminotransferase family protein</fullName>
    </submittedName>
</protein>
<dbReference type="InterPro" id="IPR015421">
    <property type="entry name" value="PyrdxlP-dep_Trfase_major"/>
</dbReference>
<dbReference type="GO" id="GO:0030170">
    <property type="term" value="F:pyridoxal phosphate binding"/>
    <property type="evidence" value="ECO:0007669"/>
    <property type="project" value="InterPro"/>
</dbReference>
<keyword evidence="5" id="KW-1185">Reference proteome</keyword>
<dbReference type="KEGG" id="mfy:HH212_05230"/>
<sequence length="475" mass="49613">MSQERPGPAIPFQTADTQVDNAALDAERQLAGAVDAMLAGGALSGTAAQFAQPRGADLLARTAGVERWHDQRAAHGLWQYARSLEGAPYPIASIRDEAGTGARGINFASQDYLSLASHPGVAEAAAKALRDAGPHSAGSAVLLGNTKTSLALEQAIAGLVQAEHVALFPTGWGAAFGAITALVQAQDHIVIDQFAHASLRQGASAATANVTVNRHLDVEHVRQLLGAIRARDTEHGIMVVTEGLFSMDSDTPDIARLQALCHEYGATLLVDVAHDLGALGPNGGGCIEQQGMLGKIDLVMGAFSKTFSSNGGFVATSSRAVKRHLQLYAGPHMFSNALSPVQSAVILECINIIGSSEGAALRADLMRNVESLRGLLAGEGLNCIGIPSAIIPVLIGSEKVSRLVGKMLFDQSVFVNQVEFPGVPVGASRLRLQLMANHNMQQLKRAAPVIGNAVARARSAIQAGEARLQRNQGNA</sequence>
<dbReference type="AlphaFoldDB" id="A0A7Z2ZRS5"/>
<evidence type="ECO:0000259" key="3">
    <source>
        <dbReference type="Pfam" id="PF00155"/>
    </source>
</evidence>
<evidence type="ECO:0000256" key="2">
    <source>
        <dbReference type="ARBA" id="ARBA00022679"/>
    </source>
</evidence>
<gene>
    <name evidence="4" type="ORF">HH212_05230</name>
</gene>
<dbReference type="InterPro" id="IPR015422">
    <property type="entry name" value="PyrdxlP-dep_Trfase_small"/>
</dbReference>
<dbReference type="Gene3D" id="3.90.1150.10">
    <property type="entry name" value="Aspartate Aminotransferase, domain 1"/>
    <property type="match status" value="1"/>
</dbReference>
<dbReference type="InterPro" id="IPR004839">
    <property type="entry name" value="Aminotransferase_I/II_large"/>
</dbReference>
<dbReference type="InterPro" id="IPR050087">
    <property type="entry name" value="AON_synthase_class-II"/>
</dbReference>
<name>A0A7Z2ZRS5_9BURK</name>
<dbReference type="SUPFAM" id="SSF53383">
    <property type="entry name" value="PLP-dependent transferases"/>
    <property type="match status" value="1"/>
</dbReference>
<evidence type="ECO:0000313" key="4">
    <source>
        <dbReference type="EMBL" id="QJD99498.1"/>
    </source>
</evidence>
<evidence type="ECO:0000313" key="5">
    <source>
        <dbReference type="Proteomes" id="UP000502415"/>
    </source>
</evidence>
<reference evidence="4 5" key="1">
    <citation type="submission" date="2020-04" db="EMBL/GenBank/DDBJ databases">
        <title>Genome sequencing of novel species.</title>
        <authorList>
            <person name="Heo J."/>
            <person name="Kim S.-J."/>
            <person name="Kim J.-S."/>
            <person name="Hong S.-B."/>
            <person name="Kwon S.-W."/>
        </authorList>
    </citation>
    <scope>NUCLEOTIDE SEQUENCE [LARGE SCALE GENOMIC DNA]</scope>
    <source>
        <strain evidence="4 5">GN2-R2</strain>
    </source>
</reference>
<dbReference type="GO" id="GO:0008483">
    <property type="term" value="F:transaminase activity"/>
    <property type="evidence" value="ECO:0007669"/>
    <property type="project" value="UniProtKB-KW"/>
</dbReference>
<proteinExistence type="predicted"/>
<dbReference type="EMBL" id="CP051685">
    <property type="protein sequence ID" value="QJD99498.1"/>
    <property type="molecule type" value="Genomic_DNA"/>
</dbReference>
<keyword evidence="2 4" id="KW-0808">Transferase</keyword>
<dbReference type="PANTHER" id="PTHR13693">
    <property type="entry name" value="CLASS II AMINOTRANSFERASE/8-AMINO-7-OXONONANOATE SYNTHASE"/>
    <property type="match status" value="1"/>
</dbReference>
<dbReference type="PANTHER" id="PTHR13693:SF103">
    <property type="entry name" value="AMINOTRANSFERASE CLASS I_CLASSII DOMAIN-CONTAINING PROTEIN"/>
    <property type="match status" value="1"/>
</dbReference>
<feature type="domain" description="Aminotransferase class I/classII large" evidence="3">
    <location>
        <begin position="104"/>
        <end position="448"/>
    </location>
</feature>